<dbReference type="KEGG" id="eee:113572722"/>
<reference evidence="10" key="1">
    <citation type="journal article" date="2014" name="Science">
        <title>Nonhuman genetics. Genomic basis for the convergent evolution of electric organs.</title>
        <authorList>
            <person name="Gallant J.R."/>
            <person name="Traeger L.L."/>
            <person name="Volkening J.D."/>
            <person name="Moffett H."/>
            <person name="Chen P.H."/>
            <person name="Novina C.D."/>
            <person name="Phillips G.N.Jr."/>
            <person name="Anand R."/>
            <person name="Wells G.B."/>
            <person name="Pinch M."/>
            <person name="Guth R."/>
            <person name="Unguez G.A."/>
            <person name="Albert J.S."/>
            <person name="Zakon H.H."/>
            <person name="Samanta M.P."/>
            <person name="Sussman M.R."/>
        </authorList>
    </citation>
    <scope>NUCLEOTIDE SEQUENCE [LARGE SCALE GENOMIC DNA]</scope>
</reference>
<dbReference type="GO" id="GO:0000977">
    <property type="term" value="F:RNA polymerase II transcription regulatory region sequence-specific DNA binding"/>
    <property type="evidence" value="ECO:0007669"/>
    <property type="project" value="TreeGrafter"/>
</dbReference>
<evidence type="ECO:0000313" key="10">
    <source>
        <dbReference type="Proteomes" id="UP000314983"/>
    </source>
</evidence>
<sequence length="232" mass="25546">MDPVKPHPQFSDMYSEVIVSSSADVRAPPRKESVEPKIGGGQSGRSRPHPSPSRRRHRTTFSHEQLEQLEVAFRHNHYPDIYCREELAQATKLNEARVQVWFQNRRAKQRKQERASQKALPPGMLPGRGALLGSVRVGAATAVRPYRCPHSLPHIPRFPSALPSGGYSPHTAAAAGTQLPCPPAPNPALPGRQQEDWYSQLRSIGAPGPSLPHASVFSLASMSTLEPACHWN</sequence>
<dbReference type="SMART" id="SM00389">
    <property type="entry name" value="HOX"/>
    <property type="match status" value="1"/>
</dbReference>
<dbReference type="GeneID" id="113572722"/>
<evidence type="ECO:0000256" key="5">
    <source>
        <dbReference type="PROSITE-ProRule" id="PRU00108"/>
    </source>
</evidence>
<dbReference type="STRING" id="8005.ENSEEEP00000021390"/>
<evidence type="ECO:0000256" key="7">
    <source>
        <dbReference type="SAM" id="MobiDB-lite"/>
    </source>
</evidence>
<evidence type="ECO:0000259" key="8">
    <source>
        <dbReference type="PROSITE" id="PS50071"/>
    </source>
</evidence>
<dbReference type="InterPro" id="IPR050649">
    <property type="entry name" value="Paired_Homeobox_TFs"/>
</dbReference>
<feature type="DNA-binding region" description="Homeobox" evidence="5">
    <location>
        <begin position="54"/>
        <end position="113"/>
    </location>
</feature>
<evidence type="ECO:0000313" key="9">
    <source>
        <dbReference type="Ensembl" id="ENSEEEP00000021390.2"/>
    </source>
</evidence>
<dbReference type="InterPro" id="IPR001356">
    <property type="entry name" value="HD"/>
</dbReference>
<dbReference type="PROSITE" id="PS00027">
    <property type="entry name" value="HOMEOBOX_1"/>
    <property type="match status" value="1"/>
</dbReference>
<protein>
    <recommendedName>
        <fullName evidence="8">Homeobox domain-containing protein</fullName>
    </recommendedName>
</protein>
<dbReference type="PROSITE" id="PS50071">
    <property type="entry name" value="HOMEOBOX_2"/>
    <property type="match status" value="1"/>
</dbReference>
<dbReference type="CTD" id="5626"/>
<dbReference type="PANTHER" id="PTHR24329:SF547">
    <property type="entry name" value="HOMEOBOX PROTEIN PROPHET OF PIT-1-LIKE"/>
    <property type="match status" value="1"/>
</dbReference>
<reference evidence="9" key="5">
    <citation type="submission" date="2025-09" db="UniProtKB">
        <authorList>
            <consortium name="Ensembl"/>
        </authorList>
    </citation>
    <scope>IDENTIFICATION</scope>
</reference>
<keyword evidence="10" id="KW-1185">Reference proteome</keyword>
<dbReference type="PANTHER" id="PTHR24329">
    <property type="entry name" value="HOMEOBOX PROTEIN ARISTALESS"/>
    <property type="match status" value="1"/>
</dbReference>
<keyword evidence="3 5" id="KW-0371">Homeobox</keyword>
<dbReference type="GO" id="GO:0000981">
    <property type="term" value="F:DNA-binding transcription factor activity, RNA polymerase II-specific"/>
    <property type="evidence" value="ECO:0007669"/>
    <property type="project" value="InterPro"/>
</dbReference>
<feature type="compositionally biased region" description="Basic residues" evidence="7">
    <location>
        <begin position="46"/>
        <end position="60"/>
    </location>
</feature>
<accession>A0A4W4FBG7</accession>
<dbReference type="GO" id="GO:0005634">
    <property type="term" value="C:nucleus"/>
    <property type="evidence" value="ECO:0007669"/>
    <property type="project" value="UniProtKB-SubCell"/>
</dbReference>
<dbReference type="AlphaFoldDB" id="A0A4W4FBG7"/>
<dbReference type="InterPro" id="IPR017970">
    <property type="entry name" value="Homeobox_CS"/>
</dbReference>
<proteinExistence type="predicted"/>
<evidence type="ECO:0000256" key="1">
    <source>
        <dbReference type="ARBA" id="ARBA00004123"/>
    </source>
</evidence>
<dbReference type="RefSeq" id="XP_026858325.2">
    <property type="nucleotide sequence ID" value="XM_027002524.2"/>
</dbReference>
<dbReference type="Gene3D" id="1.10.10.60">
    <property type="entry name" value="Homeodomain-like"/>
    <property type="match status" value="1"/>
</dbReference>
<organism evidence="9 10">
    <name type="scientific">Electrophorus electricus</name>
    <name type="common">Electric eel</name>
    <name type="synonym">Gymnotus electricus</name>
    <dbReference type="NCBI Taxonomy" id="8005"/>
    <lineage>
        <taxon>Eukaryota</taxon>
        <taxon>Metazoa</taxon>
        <taxon>Chordata</taxon>
        <taxon>Craniata</taxon>
        <taxon>Vertebrata</taxon>
        <taxon>Euteleostomi</taxon>
        <taxon>Actinopterygii</taxon>
        <taxon>Neopterygii</taxon>
        <taxon>Teleostei</taxon>
        <taxon>Ostariophysi</taxon>
        <taxon>Gymnotiformes</taxon>
        <taxon>Gymnotoidei</taxon>
        <taxon>Gymnotidae</taxon>
        <taxon>Electrophorus</taxon>
    </lineage>
</organism>
<keyword evidence="4 5" id="KW-0539">Nucleus</keyword>
<feature type="domain" description="Homeobox" evidence="8">
    <location>
        <begin position="52"/>
        <end position="112"/>
    </location>
</feature>
<dbReference type="Pfam" id="PF00046">
    <property type="entry name" value="Homeodomain"/>
    <property type="match status" value="1"/>
</dbReference>
<dbReference type="CDD" id="cd00086">
    <property type="entry name" value="homeodomain"/>
    <property type="match status" value="1"/>
</dbReference>
<dbReference type="FunFam" id="1.10.10.60:FF:000679">
    <property type="entry name" value="Homeobox protein aristaless"/>
    <property type="match status" value="1"/>
</dbReference>
<comment type="subcellular location">
    <subcellularLocation>
        <location evidence="1 5 6">Nucleus</location>
    </subcellularLocation>
</comment>
<feature type="region of interest" description="Disordered" evidence="7">
    <location>
        <begin position="169"/>
        <end position="192"/>
    </location>
</feature>
<evidence type="ECO:0000256" key="2">
    <source>
        <dbReference type="ARBA" id="ARBA00023125"/>
    </source>
</evidence>
<gene>
    <name evidence="9" type="primary">prop1</name>
</gene>
<reference evidence="10" key="2">
    <citation type="journal article" date="2017" name="Sci. Adv.">
        <title>A tail of two voltages: Proteomic comparison of the three electric organs of the electric eel.</title>
        <authorList>
            <person name="Traeger L.L."/>
            <person name="Sabat G."/>
            <person name="Barrett-Wilt G.A."/>
            <person name="Wells G.B."/>
            <person name="Sussman M.R."/>
        </authorList>
    </citation>
    <scope>NUCLEOTIDE SEQUENCE [LARGE SCALE GENOMIC DNA]</scope>
</reference>
<dbReference type="InterPro" id="IPR009057">
    <property type="entry name" value="Homeodomain-like_sf"/>
</dbReference>
<dbReference type="OMA" id="IPRLSPM"/>
<dbReference type="GeneTree" id="ENSGT00940000165391"/>
<reference evidence="9" key="4">
    <citation type="submission" date="2025-08" db="UniProtKB">
        <authorList>
            <consortium name="Ensembl"/>
        </authorList>
    </citation>
    <scope>IDENTIFICATION</scope>
</reference>
<dbReference type="Ensembl" id="ENSEEET00000021627.2">
    <property type="protein sequence ID" value="ENSEEEP00000021390.2"/>
    <property type="gene ID" value="ENSEEEG00000010423.2"/>
</dbReference>
<evidence type="ECO:0000256" key="6">
    <source>
        <dbReference type="RuleBase" id="RU000682"/>
    </source>
</evidence>
<evidence type="ECO:0000256" key="4">
    <source>
        <dbReference type="ARBA" id="ARBA00023242"/>
    </source>
</evidence>
<keyword evidence="2 5" id="KW-0238">DNA-binding</keyword>
<reference evidence="9" key="3">
    <citation type="submission" date="2020-05" db="EMBL/GenBank/DDBJ databases">
        <title>Electrophorus electricus (electric eel) genome, fEleEle1, primary haplotype.</title>
        <authorList>
            <person name="Myers G."/>
            <person name="Meyer A."/>
            <person name="Fedrigo O."/>
            <person name="Formenti G."/>
            <person name="Rhie A."/>
            <person name="Tracey A."/>
            <person name="Sims Y."/>
            <person name="Jarvis E.D."/>
        </authorList>
    </citation>
    <scope>NUCLEOTIDE SEQUENCE [LARGE SCALE GENOMIC DNA]</scope>
</reference>
<evidence type="ECO:0000256" key="3">
    <source>
        <dbReference type="ARBA" id="ARBA00023155"/>
    </source>
</evidence>
<dbReference type="SUPFAM" id="SSF46689">
    <property type="entry name" value="Homeodomain-like"/>
    <property type="match status" value="1"/>
</dbReference>
<dbReference type="Proteomes" id="UP000314983">
    <property type="component" value="Chromosome 11"/>
</dbReference>
<name>A0A4W4FBG7_ELEEL</name>
<feature type="region of interest" description="Disordered" evidence="7">
    <location>
        <begin position="21"/>
        <end position="62"/>
    </location>
</feature>